<evidence type="ECO:0008006" key="4">
    <source>
        <dbReference type="Google" id="ProtNLM"/>
    </source>
</evidence>
<feature type="region of interest" description="Disordered" evidence="1">
    <location>
        <begin position="114"/>
        <end position="134"/>
    </location>
</feature>
<comment type="caution">
    <text evidence="2">The sequence shown here is derived from an EMBL/GenBank/DDBJ whole genome shotgun (WGS) entry which is preliminary data.</text>
</comment>
<dbReference type="InterPro" id="IPR018800">
    <property type="entry name" value="PRCC"/>
</dbReference>
<dbReference type="GO" id="GO:0005634">
    <property type="term" value="C:nucleus"/>
    <property type="evidence" value="ECO:0007669"/>
    <property type="project" value="TreeGrafter"/>
</dbReference>
<feature type="non-terminal residue" evidence="2">
    <location>
        <position position="1"/>
    </location>
</feature>
<reference evidence="2" key="1">
    <citation type="journal article" date="2021" name="Proc. Natl. Acad. Sci. U.S.A.">
        <title>Three genomes in the algal genus Volvox reveal the fate of a haploid sex-determining region after a transition to homothallism.</title>
        <authorList>
            <person name="Yamamoto K."/>
            <person name="Hamaji T."/>
            <person name="Kawai-Toyooka H."/>
            <person name="Matsuzaki R."/>
            <person name="Takahashi F."/>
            <person name="Nishimura Y."/>
            <person name="Kawachi M."/>
            <person name="Noguchi H."/>
            <person name="Minakuchi Y."/>
            <person name="Umen J.G."/>
            <person name="Toyoda A."/>
            <person name="Nozaki H."/>
        </authorList>
    </citation>
    <scope>NUCLEOTIDE SEQUENCE</scope>
    <source>
        <strain evidence="2">NIES-3780</strain>
    </source>
</reference>
<gene>
    <name evidence="2" type="ORF">Vafri_9994</name>
</gene>
<dbReference type="Proteomes" id="UP000747399">
    <property type="component" value="Unassembled WGS sequence"/>
</dbReference>
<dbReference type="PANTHER" id="PTHR13621">
    <property type="entry name" value="PROLINE-RICH PROTEIN PRCC"/>
    <property type="match status" value="1"/>
</dbReference>
<feature type="compositionally biased region" description="Polar residues" evidence="1">
    <location>
        <begin position="114"/>
        <end position="123"/>
    </location>
</feature>
<proteinExistence type="predicted"/>
<sequence>NRSALVRKAILTTLTAACNRPSSLVTVMDLLTGYGSDASDSEDGRVPLTEPNSDAAGKQSVMRRASRAEHPQQYQKPQGVQSGPGLSKEDDVPVGMADVSVGLAQLPRPATATFLNPSTSGHSIPSPAMGTDGRGGVRKIVSMQLPFRKELLAATLDSDDEDEPAAKRVKTTGAKSRLMDFLPPPKHDTRTVRPLESVSRELTPLAGAATTAGARAGATASTAGNAAGMTAGGCGTAGGTTSTLPTDFFSDVTEATDTNQAYYVADDYLPEGGQRAYTGPSVETHPDGTYYDSSYPDTSAYYTHGYGPAGGPSSAAGAASRAGVGAGPSAAKDLIAEALRAEQERANKRGGGDAGPVKLVEINANDLTRMDPAAREAANSARDALGPEYALSLRRSATPFEGSKMARRKHQIGTLLFNARMQELDQMEKRTQGQKSKAETAAKYGW</sequence>
<organism evidence="2 3">
    <name type="scientific">Volvox africanus</name>
    <dbReference type="NCBI Taxonomy" id="51714"/>
    <lineage>
        <taxon>Eukaryota</taxon>
        <taxon>Viridiplantae</taxon>
        <taxon>Chlorophyta</taxon>
        <taxon>core chlorophytes</taxon>
        <taxon>Chlorophyceae</taxon>
        <taxon>CS clade</taxon>
        <taxon>Chlamydomonadales</taxon>
        <taxon>Volvocaceae</taxon>
        <taxon>Volvox</taxon>
    </lineage>
</organism>
<feature type="compositionally biased region" description="Polar residues" evidence="1">
    <location>
        <begin position="72"/>
        <end position="81"/>
    </location>
</feature>
<dbReference type="EMBL" id="BNCO01000017">
    <property type="protein sequence ID" value="GIL54462.1"/>
    <property type="molecule type" value="Genomic_DNA"/>
</dbReference>
<feature type="compositionally biased region" description="Basic and acidic residues" evidence="1">
    <location>
        <begin position="426"/>
        <end position="440"/>
    </location>
</feature>
<dbReference type="AlphaFoldDB" id="A0A8J4B5D7"/>
<evidence type="ECO:0000256" key="1">
    <source>
        <dbReference type="SAM" id="MobiDB-lite"/>
    </source>
</evidence>
<evidence type="ECO:0000313" key="2">
    <source>
        <dbReference type="EMBL" id="GIL54462.1"/>
    </source>
</evidence>
<accession>A0A8J4B5D7</accession>
<evidence type="ECO:0000313" key="3">
    <source>
        <dbReference type="Proteomes" id="UP000747399"/>
    </source>
</evidence>
<feature type="region of interest" description="Disordered" evidence="1">
    <location>
        <begin position="426"/>
        <end position="446"/>
    </location>
</feature>
<keyword evidence="3" id="KW-1185">Reference proteome</keyword>
<dbReference type="Pfam" id="PF10253">
    <property type="entry name" value="PRCC"/>
    <property type="match status" value="1"/>
</dbReference>
<protein>
    <recommendedName>
        <fullName evidence="4">Proline-rich protein PRCC</fullName>
    </recommendedName>
</protein>
<feature type="region of interest" description="Disordered" evidence="1">
    <location>
        <begin position="36"/>
        <end position="93"/>
    </location>
</feature>
<dbReference type="PANTHER" id="PTHR13621:SF2">
    <property type="entry name" value="PROLINE-RICH PROTEIN PRCC"/>
    <property type="match status" value="1"/>
</dbReference>
<name>A0A8J4B5D7_9CHLO</name>